<keyword evidence="3 6" id="KW-0808">Transferase</keyword>
<evidence type="ECO:0000256" key="1">
    <source>
        <dbReference type="ARBA" id="ARBA00021292"/>
    </source>
</evidence>
<dbReference type="PANTHER" id="PTHR45947:SF3">
    <property type="entry name" value="SULFOQUINOVOSYL TRANSFERASE SQD2"/>
    <property type="match status" value="1"/>
</dbReference>
<comment type="caution">
    <text evidence="6">The sequence shown here is derived from an EMBL/GenBank/DDBJ whole genome shotgun (WGS) entry which is preliminary data.</text>
</comment>
<dbReference type="InterPro" id="IPR028098">
    <property type="entry name" value="Glyco_trans_4-like_N"/>
</dbReference>
<reference evidence="6 7" key="1">
    <citation type="submission" date="2024-09" db="EMBL/GenBank/DDBJ databases">
        <authorList>
            <person name="Sun Q."/>
            <person name="Mori K."/>
        </authorList>
    </citation>
    <scope>NUCLEOTIDE SEQUENCE [LARGE SCALE GENOMIC DNA]</scope>
    <source>
        <strain evidence="6 7">JCM 12763</strain>
    </source>
</reference>
<dbReference type="InterPro" id="IPR050194">
    <property type="entry name" value="Glycosyltransferase_grp1"/>
</dbReference>
<keyword evidence="7" id="KW-1185">Reference proteome</keyword>
<name>A0ABV5V2N0_9MICO</name>
<evidence type="ECO:0000259" key="4">
    <source>
        <dbReference type="Pfam" id="PF00534"/>
    </source>
</evidence>
<dbReference type="GO" id="GO:0016757">
    <property type="term" value="F:glycosyltransferase activity"/>
    <property type="evidence" value="ECO:0007669"/>
    <property type="project" value="UniProtKB-KW"/>
</dbReference>
<dbReference type="RefSeq" id="WP_238330299.1">
    <property type="nucleotide sequence ID" value="NZ_JBHMAX010000015.1"/>
</dbReference>
<protein>
    <recommendedName>
        <fullName evidence="1">D-inositol 3-phosphate glycosyltransferase</fullName>
    </recommendedName>
</protein>
<feature type="domain" description="Glycosyl transferase family 1" evidence="4">
    <location>
        <begin position="220"/>
        <end position="353"/>
    </location>
</feature>
<organism evidence="6 7">
    <name type="scientific">Ornithinimicrobium kibberense</name>
    <dbReference type="NCBI Taxonomy" id="282060"/>
    <lineage>
        <taxon>Bacteria</taxon>
        <taxon>Bacillati</taxon>
        <taxon>Actinomycetota</taxon>
        <taxon>Actinomycetes</taxon>
        <taxon>Micrococcales</taxon>
        <taxon>Ornithinimicrobiaceae</taxon>
        <taxon>Ornithinimicrobium</taxon>
    </lineage>
</organism>
<dbReference type="EMBL" id="JBHMAX010000015">
    <property type="protein sequence ID" value="MFB9732040.1"/>
    <property type="molecule type" value="Genomic_DNA"/>
</dbReference>
<feature type="domain" description="Glycosyltransferase subfamily 4-like N-terminal" evidence="5">
    <location>
        <begin position="34"/>
        <end position="198"/>
    </location>
</feature>
<dbReference type="Gene3D" id="3.40.50.2000">
    <property type="entry name" value="Glycogen Phosphorylase B"/>
    <property type="match status" value="2"/>
</dbReference>
<accession>A0ABV5V2N0</accession>
<evidence type="ECO:0000259" key="5">
    <source>
        <dbReference type="Pfam" id="PF13439"/>
    </source>
</evidence>
<gene>
    <name evidence="6" type="ORF">ACFFN0_08280</name>
</gene>
<evidence type="ECO:0000256" key="3">
    <source>
        <dbReference type="ARBA" id="ARBA00022679"/>
    </source>
</evidence>
<dbReference type="Proteomes" id="UP001589613">
    <property type="component" value="Unassembled WGS sequence"/>
</dbReference>
<proteinExistence type="predicted"/>
<evidence type="ECO:0000313" key="7">
    <source>
        <dbReference type="Proteomes" id="UP001589613"/>
    </source>
</evidence>
<evidence type="ECO:0000256" key="2">
    <source>
        <dbReference type="ARBA" id="ARBA00022676"/>
    </source>
</evidence>
<dbReference type="Pfam" id="PF13439">
    <property type="entry name" value="Glyco_transf_4"/>
    <property type="match status" value="1"/>
</dbReference>
<keyword evidence="2 6" id="KW-0328">Glycosyltransferase</keyword>
<dbReference type="Pfam" id="PF00534">
    <property type="entry name" value="Glycos_transf_1"/>
    <property type="match status" value="1"/>
</dbReference>
<dbReference type="InterPro" id="IPR001296">
    <property type="entry name" value="Glyco_trans_1"/>
</dbReference>
<dbReference type="SUPFAM" id="SSF53756">
    <property type="entry name" value="UDP-Glycosyltransferase/glycogen phosphorylase"/>
    <property type="match status" value="1"/>
</dbReference>
<dbReference type="PANTHER" id="PTHR45947">
    <property type="entry name" value="SULFOQUINOVOSYL TRANSFERASE SQD2"/>
    <property type="match status" value="1"/>
</dbReference>
<evidence type="ECO:0000313" key="6">
    <source>
        <dbReference type="EMBL" id="MFB9732040.1"/>
    </source>
</evidence>
<sequence length="400" mass="43653">MELLRGQARQDEETVARARRYPVAIAHDYLTQRGGAERVVLALSREFPDAPIYTTMYDPAATYPAFADRTIITTPLDRMPGLGSDHRRALPGLAPAVSATKIDAEVTIASSSGWAHGFRATGKMLVYCHNPARWLYQPDEYLGEDASFLVKAGLAALTPGLARWDQAAASRADRYLANSRVVKQRIADAYSIDAEVLPPPPGLRTDGDQVPHPELADLVDEGYWLVVSRLLPYKNVDKAVEAFRGRSEHLVVVGAGPHRQALLADLPGNVRLVSGLTDSELRWTYRHAVGLVAPSQEDFGLTPLEANSWGLPVVALRAGGYLDTVVPGLNGVFFERSTPVDISRAVDAAARQEWSSEALLEHVRSFGEDAFRRRIREIVEELAEGATMPAGVRSSRGGAR</sequence>